<accession>A0A419F333</accession>
<dbReference type="Proteomes" id="UP000285961">
    <property type="component" value="Unassembled WGS sequence"/>
</dbReference>
<dbReference type="EMBL" id="QZKI01000036">
    <property type="protein sequence ID" value="RJP72872.1"/>
    <property type="molecule type" value="Genomic_DNA"/>
</dbReference>
<dbReference type="SUPFAM" id="SSF55469">
    <property type="entry name" value="FMN-dependent nitroreductase-like"/>
    <property type="match status" value="2"/>
</dbReference>
<gene>
    <name evidence="2" type="ORF">C4532_05200</name>
</gene>
<dbReference type="InterPro" id="IPR000415">
    <property type="entry name" value="Nitroreductase-like"/>
</dbReference>
<dbReference type="GO" id="GO:0016491">
    <property type="term" value="F:oxidoreductase activity"/>
    <property type="evidence" value="ECO:0007669"/>
    <property type="project" value="InterPro"/>
</dbReference>
<dbReference type="AlphaFoldDB" id="A0A419F333"/>
<evidence type="ECO:0008006" key="4">
    <source>
        <dbReference type="Google" id="ProtNLM"/>
    </source>
</evidence>
<proteinExistence type="predicted"/>
<dbReference type="NCBIfam" id="NF047509">
    <property type="entry name" value="Rv3131_FMN_oxido"/>
    <property type="match status" value="1"/>
</dbReference>
<keyword evidence="1" id="KW-0812">Transmembrane</keyword>
<keyword evidence="1" id="KW-1133">Transmembrane helix</keyword>
<feature type="transmembrane region" description="Helical" evidence="1">
    <location>
        <begin position="21"/>
        <end position="41"/>
    </location>
</feature>
<dbReference type="Gene3D" id="3.40.109.10">
    <property type="entry name" value="NADH Oxidase"/>
    <property type="match status" value="1"/>
</dbReference>
<evidence type="ECO:0000256" key="1">
    <source>
        <dbReference type="SAM" id="Phobius"/>
    </source>
</evidence>
<sequence length="394" mass="42901">MNPNADDKASSEGCVLNRRTFLTGAGAVIILAGGGLIWRAADRGVFTVEEGPAYEMWKQSWPAGRTNGGHIELVRAAVLAANPHNSQPWLFRVEPGRIQLFADRTRSLRAIDPDERELMLGLGCALENLMIAAEALGYKPDVALLPEGPAGDMVASVSLQPADAVSHPLFAMIPKRRTNRSRFVAKAILDNELNDLTDLAQADPTLRIHLFVKEGERAPVADLILRAAEIQAKDRAQHEETASWFRMTPGEIQRHRDGITLDAGGNPPLMRAIAKMVVSKRMIDGPGFGNAFVKSTKVQVDSAAAFAVVSAESKSPEACLRSGRLYQRIHLWAMSRGIALQPMNYPLENRPEMAKEVAAVFGTGDRAVLIPFRLGYGPEVPHSPRRALADVIIS</sequence>
<evidence type="ECO:0000313" key="2">
    <source>
        <dbReference type="EMBL" id="RJP72872.1"/>
    </source>
</evidence>
<name>A0A419F333_9BACT</name>
<comment type="caution">
    <text evidence="2">The sequence shown here is derived from an EMBL/GenBank/DDBJ whole genome shotgun (WGS) entry which is preliminary data.</text>
</comment>
<protein>
    <recommendedName>
        <fullName evidence="4">Nitroreductase domain-containing protein</fullName>
    </recommendedName>
</protein>
<reference evidence="2 3" key="1">
    <citation type="journal article" date="2017" name="ISME J.">
        <title>Energy and carbon metabolisms in a deep terrestrial subsurface fluid microbial community.</title>
        <authorList>
            <person name="Momper L."/>
            <person name="Jungbluth S.P."/>
            <person name="Lee M.D."/>
            <person name="Amend J.P."/>
        </authorList>
    </citation>
    <scope>NUCLEOTIDE SEQUENCE [LARGE SCALE GENOMIC DNA]</scope>
    <source>
        <strain evidence="2">SURF_17</strain>
    </source>
</reference>
<evidence type="ECO:0000313" key="3">
    <source>
        <dbReference type="Proteomes" id="UP000285961"/>
    </source>
</evidence>
<organism evidence="2 3">
    <name type="scientific">Candidatus Abyssobacteria bacterium SURF_17</name>
    <dbReference type="NCBI Taxonomy" id="2093361"/>
    <lineage>
        <taxon>Bacteria</taxon>
        <taxon>Pseudomonadati</taxon>
        <taxon>Candidatus Hydrogenedentota</taxon>
        <taxon>Candidatus Abyssobacteria</taxon>
    </lineage>
</organism>
<keyword evidence="1" id="KW-0472">Membrane</keyword>